<evidence type="ECO:0000256" key="1">
    <source>
        <dbReference type="SAM" id="MobiDB-lite"/>
    </source>
</evidence>
<keyword evidence="3" id="KW-1185">Reference proteome</keyword>
<dbReference type="EMBL" id="MLFT02000003">
    <property type="protein sequence ID" value="PHT54249.1"/>
    <property type="molecule type" value="Genomic_DNA"/>
</dbReference>
<evidence type="ECO:0000313" key="2">
    <source>
        <dbReference type="EMBL" id="PHT54249.1"/>
    </source>
</evidence>
<reference evidence="3" key="2">
    <citation type="journal article" date="2017" name="J. Anim. Genet.">
        <title>Multiple reference genome sequences of hot pepper reveal the massive evolution of plant disease resistance genes by retroduplication.</title>
        <authorList>
            <person name="Kim S."/>
            <person name="Park J."/>
            <person name="Yeom S.-I."/>
            <person name="Kim Y.-M."/>
            <person name="Seo E."/>
            <person name="Kim K.-T."/>
            <person name="Kim M.-S."/>
            <person name="Lee J.M."/>
            <person name="Cheong K."/>
            <person name="Shin H.-S."/>
            <person name="Kim S.-B."/>
            <person name="Han K."/>
            <person name="Lee J."/>
            <person name="Park M."/>
            <person name="Lee H.-A."/>
            <person name="Lee H.-Y."/>
            <person name="Lee Y."/>
            <person name="Oh S."/>
            <person name="Lee J.H."/>
            <person name="Choi E."/>
            <person name="Choi E."/>
            <person name="Lee S.E."/>
            <person name="Jeon J."/>
            <person name="Kim H."/>
            <person name="Choi G."/>
            <person name="Song H."/>
            <person name="Lee J."/>
            <person name="Lee S.-C."/>
            <person name="Kwon J.-K."/>
            <person name="Lee H.-Y."/>
            <person name="Koo N."/>
            <person name="Hong Y."/>
            <person name="Kim R.W."/>
            <person name="Kang W.-H."/>
            <person name="Huh J.H."/>
            <person name="Kang B.-C."/>
            <person name="Yang T.-J."/>
            <person name="Lee Y.-H."/>
            <person name="Bennetzen J.L."/>
            <person name="Choi D."/>
        </authorList>
    </citation>
    <scope>NUCLEOTIDE SEQUENCE [LARGE SCALE GENOMIC DNA]</scope>
    <source>
        <strain evidence="3">cv. PBC81</strain>
    </source>
</reference>
<gene>
    <name evidence="2" type="ORF">CQW23_08711</name>
</gene>
<proteinExistence type="predicted"/>
<accession>A0A2G2X9Y0</accession>
<name>A0A2G2X9Y0_CAPBA</name>
<dbReference type="Proteomes" id="UP000224567">
    <property type="component" value="Unassembled WGS sequence"/>
</dbReference>
<feature type="region of interest" description="Disordered" evidence="1">
    <location>
        <begin position="1"/>
        <end position="29"/>
    </location>
</feature>
<protein>
    <submittedName>
        <fullName evidence="2">Uncharacterized protein</fullName>
    </submittedName>
</protein>
<comment type="caution">
    <text evidence="2">The sequence shown here is derived from an EMBL/GenBank/DDBJ whole genome shotgun (WGS) entry which is preliminary data.</text>
</comment>
<feature type="compositionally biased region" description="Polar residues" evidence="1">
    <location>
        <begin position="1"/>
        <end position="13"/>
    </location>
</feature>
<reference evidence="2 3" key="1">
    <citation type="journal article" date="2017" name="Genome Biol.">
        <title>New reference genome sequences of hot pepper reveal the massive evolution of plant disease-resistance genes by retroduplication.</title>
        <authorList>
            <person name="Kim S."/>
            <person name="Park J."/>
            <person name="Yeom S.I."/>
            <person name="Kim Y.M."/>
            <person name="Seo E."/>
            <person name="Kim K.T."/>
            <person name="Kim M.S."/>
            <person name="Lee J.M."/>
            <person name="Cheong K."/>
            <person name="Shin H.S."/>
            <person name="Kim S.B."/>
            <person name="Han K."/>
            <person name="Lee J."/>
            <person name="Park M."/>
            <person name="Lee H.A."/>
            <person name="Lee H.Y."/>
            <person name="Lee Y."/>
            <person name="Oh S."/>
            <person name="Lee J.H."/>
            <person name="Choi E."/>
            <person name="Choi E."/>
            <person name="Lee S.E."/>
            <person name="Jeon J."/>
            <person name="Kim H."/>
            <person name="Choi G."/>
            <person name="Song H."/>
            <person name="Lee J."/>
            <person name="Lee S.C."/>
            <person name="Kwon J.K."/>
            <person name="Lee H.Y."/>
            <person name="Koo N."/>
            <person name="Hong Y."/>
            <person name="Kim R.W."/>
            <person name="Kang W.H."/>
            <person name="Huh J.H."/>
            <person name="Kang B.C."/>
            <person name="Yang T.J."/>
            <person name="Lee Y.H."/>
            <person name="Bennetzen J.L."/>
            <person name="Choi D."/>
        </authorList>
    </citation>
    <scope>NUCLEOTIDE SEQUENCE [LARGE SCALE GENOMIC DNA]</scope>
    <source>
        <strain evidence="3">cv. PBC81</strain>
    </source>
</reference>
<organism evidence="2 3">
    <name type="scientific">Capsicum baccatum</name>
    <name type="common">Peruvian pepper</name>
    <dbReference type="NCBI Taxonomy" id="33114"/>
    <lineage>
        <taxon>Eukaryota</taxon>
        <taxon>Viridiplantae</taxon>
        <taxon>Streptophyta</taxon>
        <taxon>Embryophyta</taxon>
        <taxon>Tracheophyta</taxon>
        <taxon>Spermatophyta</taxon>
        <taxon>Magnoliopsida</taxon>
        <taxon>eudicotyledons</taxon>
        <taxon>Gunneridae</taxon>
        <taxon>Pentapetalae</taxon>
        <taxon>asterids</taxon>
        <taxon>lamiids</taxon>
        <taxon>Solanales</taxon>
        <taxon>Solanaceae</taxon>
        <taxon>Solanoideae</taxon>
        <taxon>Capsiceae</taxon>
        <taxon>Capsicum</taxon>
    </lineage>
</organism>
<evidence type="ECO:0000313" key="3">
    <source>
        <dbReference type="Proteomes" id="UP000224567"/>
    </source>
</evidence>
<dbReference type="AlphaFoldDB" id="A0A2G2X9Y0"/>
<dbReference type="STRING" id="33114.A0A2G2X9Y0"/>
<sequence length="71" mass="8045">MKPMQQYNSNEQDAASADGRPPPALSRSADLWPLNMDDFRYSHQQAALGNDLLYTSSIWIHEIPDGRNLDL</sequence>